<feature type="region of interest" description="Disordered" evidence="6">
    <location>
        <begin position="153"/>
        <end position="222"/>
    </location>
</feature>
<dbReference type="STRING" id="1071380.I2H3G2"/>
<accession>I2H3G2</accession>
<dbReference type="PANTHER" id="PTHR45705">
    <property type="entry name" value="FI20236P1"/>
    <property type="match status" value="1"/>
</dbReference>
<dbReference type="InterPro" id="IPR001164">
    <property type="entry name" value="ArfGAP_dom"/>
</dbReference>
<dbReference type="PROSITE" id="PS50115">
    <property type="entry name" value="ARFGAP"/>
    <property type="match status" value="1"/>
</dbReference>
<dbReference type="Gene3D" id="1.10.220.150">
    <property type="entry name" value="Arf GTPase activating protein"/>
    <property type="match status" value="1"/>
</dbReference>
<dbReference type="PANTHER" id="PTHR45705:SF1">
    <property type="entry name" value="FI20236P1"/>
    <property type="match status" value="1"/>
</dbReference>
<dbReference type="InterPro" id="IPR051718">
    <property type="entry name" value="ARF_GTPase-activating"/>
</dbReference>
<dbReference type="GO" id="GO:0000138">
    <property type="term" value="C:Golgi trans cisterna"/>
    <property type="evidence" value="ECO:0007669"/>
    <property type="project" value="EnsemblFungi"/>
</dbReference>
<dbReference type="PRINTS" id="PR00405">
    <property type="entry name" value="REVINTRACTNG"/>
</dbReference>
<evidence type="ECO:0000256" key="1">
    <source>
        <dbReference type="ARBA" id="ARBA00022468"/>
    </source>
</evidence>
<dbReference type="FunFam" id="1.10.220.150:FF:000009">
    <property type="entry name" value="stromal membrane-associated protein 1 isoform X1"/>
    <property type="match status" value="1"/>
</dbReference>
<dbReference type="SMART" id="SM00105">
    <property type="entry name" value="ArfGap"/>
    <property type="match status" value="1"/>
</dbReference>
<dbReference type="FunCoup" id="I2H3G2">
    <property type="interactions" value="175"/>
</dbReference>
<feature type="compositionally biased region" description="Low complexity" evidence="6">
    <location>
        <begin position="201"/>
        <end position="219"/>
    </location>
</feature>
<dbReference type="GO" id="GO:0005096">
    <property type="term" value="F:GTPase activator activity"/>
    <property type="evidence" value="ECO:0007669"/>
    <property type="project" value="UniProtKB-KW"/>
</dbReference>
<proteinExistence type="predicted"/>
<dbReference type="GO" id="GO:0006355">
    <property type="term" value="P:regulation of DNA-templated transcription"/>
    <property type="evidence" value="ECO:0007669"/>
    <property type="project" value="InterPro"/>
</dbReference>
<dbReference type="RefSeq" id="XP_004180433.1">
    <property type="nucleotide sequence ID" value="XM_004180385.1"/>
</dbReference>
<keyword evidence="1" id="KW-0343">GTPase activation</keyword>
<evidence type="ECO:0000313" key="9">
    <source>
        <dbReference type="EMBL" id="CCH60914.1"/>
    </source>
</evidence>
<dbReference type="GO" id="GO:0006888">
    <property type="term" value="P:endoplasmic reticulum to Golgi vesicle-mediated transport"/>
    <property type="evidence" value="ECO:0007669"/>
    <property type="project" value="EnsemblFungi"/>
</dbReference>
<feature type="domain" description="Arf-GAP" evidence="8">
    <location>
        <begin position="8"/>
        <end position="130"/>
    </location>
</feature>
<protein>
    <recommendedName>
        <fullName evidence="11">Arf-GAP domain-containing protein</fullName>
    </recommendedName>
</protein>
<dbReference type="OMA" id="YEYKKWI"/>
<dbReference type="SUPFAM" id="SSF57863">
    <property type="entry name" value="ArfGap/RecO-like zinc finger"/>
    <property type="match status" value="1"/>
</dbReference>
<evidence type="ECO:0000256" key="5">
    <source>
        <dbReference type="PROSITE-ProRule" id="PRU00094"/>
    </source>
</evidence>
<dbReference type="GeneID" id="14495950"/>
<dbReference type="KEGG" id="tbl:TBLA_0D04170"/>
<dbReference type="InterPro" id="IPR038508">
    <property type="entry name" value="ArfGAP_dom_sf"/>
</dbReference>
<dbReference type="InParanoid" id="I2H3G2"/>
<name>I2H3G2_HENB6</name>
<keyword evidence="3 5" id="KW-0863">Zinc-finger</keyword>
<dbReference type="Pfam" id="PF01412">
    <property type="entry name" value="ArfGap"/>
    <property type="match status" value="1"/>
</dbReference>
<keyword evidence="10" id="KW-1185">Reference proteome</keyword>
<organism evidence="9 10">
    <name type="scientific">Henningerozyma blattae (strain ATCC 34711 / CBS 6284 / DSM 70876 / NBRC 10599 / NRRL Y-10934 / UCD 77-7)</name>
    <name type="common">Yeast</name>
    <name type="synonym">Tetrapisispora blattae</name>
    <dbReference type="NCBI Taxonomy" id="1071380"/>
    <lineage>
        <taxon>Eukaryota</taxon>
        <taxon>Fungi</taxon>
        <taxon>Dikarya</taxon>
        <taxon>Ascomycota</taxon>
        <taxon>Saccharomycotina</taxon>
        <taxon>Saccharomycetes</taxon>
        <taxon>Saccharomycetales</taxon>
        <taxon>Saccharomycetaceae</taxon>
        <taxon>Henningerozyma</taxon>
    </lineage>
</organism>
<keyword evidence="2" id="KW-0479">Metal-binding</keyword>
<evidence type="ECO:0008006" key="11">
    <source>
        <dbReference type="Google" id="ProtNLM"/>
    </source>
</evidence>
<dbReference type="GO" id="GO:0043565">
    <property type="term" value="F:sequence-specific DNA binding"/>
    <property type="evidence" value="ECO:0007669"/>
    <property type="project" value="InterPro"/>
</dbReference>
<sequence length="284" mass="31496">MSTPPQIKRVLNGLLKDPGNLKCADCKSQTHPRWASWSLGVFICIKCAGIHRSMGTHISKVKSVDLDIWKEENLISLIRMKNNDIANAIYEYGLGDNGKKVLNDSNEIQNFIRNKYEKKRWICDDARMEDILRMGNADLPQEKKVMKNEVVRESKNVVNNTNNNTSDNNNNNNSNNYYNNKSANTNSLLDLQTSKPMGEGSVSHGYSNRNSSSSTSVSVAGGRPDLKKSILSLYSKPSTPPVLNMNMSGSSISIASSNVNTTANANNNSTLSIDDDELFKNVWS</sequence>
<evidence type="ECO:0000256" key="2">
    <source>
        <dbReference type="ARBA" id="ARBA00022723"/>
    </source>
</evidence>
<feature type="domain" description="GATA-type" evidence="7">
    <location>
        <begin position="17"/>
        <end position="57"/>
    </location>
</feature>
<dbReference type="HOGENOM" id="CLU_023062_3_1_1"/>
<dbReference type="InterPro" id="IPR037278">
    <property type="entry name" value="ARFGAP/RecO"/>
</dbReference>
<dbReference type="GO" id="GO:0006891">
    <property type="term" value="P:intra-Golgi vesicle-mediated transport"/>
    <property type="evidence" value="ECO:0007669"/>
    <property type="project" value="EnsemblFungi"/>
</dbReference>
<evidence type="ECO:0000256" key="6">
    <source>
        <dbReference type="SAM" id="MobiDB-lite"/>
    </source>
</evidence>
<dbReference type="OrthoDB" id="10266696at2759"/>
<dbReference type="Proteomes" id="UP000002866">
    <property type="component" value="Chromosome 4"/>
</dbReference>
<gene>
    <name evidence="9" type="primary">TBLA0D04170</name>
    <name evidence="9" type="ORF">TBLA_0D04170</name>
</gene>
<dbReference type="PROSITE" id="PS50114">
    <property type="entry name" value="GATA_ZN_FINGER_2"/>
    <property type="match status" value="1"/>
</dbReference>
<evidence type="ECO:0000256" key="4">
    <source>
        <dbReference type="ARBA" id="ARBA00022833"/>
    </source>
</evidence>
<reference evidence="9 10" key="1">
    <citation type="journal article" date="2011" name="Proc. Natl. Acad. Sci. U.S.A.">
        <title>Evolutionary erosion of yeast sex chromosomes by mating-type switching accidents.</title>
        <authorList>
            <person name="Gordon J.L."/>
            <person name="Armisen D."/>
            <person name="Proux-Wera E."/>
            <person name="Oheigeartaigh S.S."/>
            <person name="Byrne K.P."/>
            <person name="Wolfe K.H."/>
        </authorList>
    </citation>
    <scope>NUCLEOTIDE SEQUENCE [LARGE SCALE GENOMIC DNA]</scope>
    <source>
        <strain evidence="10">ATCC 34711 / CBS 6284 / DSM 70876 / NBRC 10599 / NRRL Y-10934 / UCD 77-7</strain>
    </source>
</reference>
<keyword evidence="4" id="KW-0862">Zinc</keyword>
<evidence type="ECO:0000259" key="8">
    <source>
        <dbReference type="PROSITE" id="PS50115"/>
    </source>
</evidence>
<dbReference type="AlphaFoldDB" id="I2H3G2"/>
<dbReference type="eggNOG" id="KOG0703">
    <property type="taxonomic scope" value="Eukaryota"/>
</dbReference>
<evidence type="ECO:0000256" key="3">
    <source>
        <dbReference type="ARBA" id="ARBA00022771"/>
    </source>
</evidence>
<evidence type="ECO:0000259" key="7">
    <source>
        <dbReference type="PROSITE" id="PS50114"/>
    </source>
</evidence>
<evidence type="ECO:0000313" key="10">
    <source>
        <dbReference type="Proteomes" id="UP000002866"/>
    </source>
</evidence>
<dbReference type="EMBL" id="HE806319">
    <property type="protein sequence ID" value="CCH60914.1"/>
    <property type="molecule type" value="Genomic_DNA"/>
</dbReference>
<feature type="compositionally biased region" description="Low complexity" evidence="6">
    <location>
        <begin position="156"/>
        <end position="187"/>
    </location>
</feature>
<dbReference type="GO" id="GO:0008270">
    <property type="term" value="F:zinc ion binding"/>
    <property type="evidence" value="ECO:0007669"/>
    <property type="project" value="UniProtKB-KW"/>
</dbReference>
<dbReference type="InterPro" id="IPR000679">
    <property type="entry name" value="Znf_GATA"/>
</dbReference>